<dbReference type="GeneID" id="25275891"/>
<evidence type="ECO:0000256" key="3">
    <source>
        <dbReference type="ARBA" id="ARBA00023128"/>
    </source>
</evidence>
<feature type="region of interest" description="Disordered" evidence="6">
    <location>
        <begin position="53"/>
        <end position="82"/>
    </location>
</feature>
<proteinExistence type="inferred from homology"/>
<dbReference type="EMBL" id="AMGV01000001">
    <property type="protein sequence ID" value="KEF62967.1"/>
    <property type="molecule type" value="Genomic_DNA"/>
</dbReference>
<evidence type="ECO:0000256" key="2">
    <source>
        <dbReference type="ARBA" id="ARBA00009540"/>
    </source>
</evidence>
<accession>A0A072PT84</accession>
<evidence type="ECO:0000313" key="9">
    <source>
        <dbReference type="Proteomes" id="UP000027920"/>
    </source>
</evidence>
<feature type="compositionally biased region" description="Polar residues" evidence="6">
    <location>
        <begin position="62"/>
        <end position="80"/>
    </location>
</feature>
<evidence type="ECO:0000256" key="6">
    <source>
        <dbReference type="SAM" id="MobiDB-lite"/>
    </source>
</evidence>
<dbReference type="HOGENOM" id="CLU_029204_0_1_1"/>
<comment type="subcellular location">
    <subcellularLocation>
        <location evidence="1">Mitochondrion</location>
    </subcellularLocation>
</comment>
<evidence type="ECO:0000259" key="7">
    <source>
        <dbReference type="PROSITE" id="PS51886"/>
    </source>
</evidence>
<comment type="caution">
    <text evidence="8">The sequence shown here is derived from an EMBL/GenBank/DDBJ whole genome shotgun (WGS) entry which is preliminary data.</text>
</comment>
<feature type="region of interest" description="Disordered" evidence="6">
    <location>
        <begin position="1"/>
        <end position="27"/>
    </location>
</feature>
<dbReference type="Pfam" id="PF07534">
    <property type="entry name" value="TLD"/>
    <property type="match status" value="2"/>
</dbReference>
<dbReference type="GO" id="GO:0006979">
    <property type="term" value="P:response to oxidative stress"/>
    <property type="evidence" value="ECO:0007669"/>
    <property type="project" value="TreeGrafter"/>
</dbReference>
<keyword evidence="9" id="KW-1185">Reference proteome</keyword>
<comment type="function">
    <text evidence="4">May be involved in protection from oxidative damage.</text>
</comment>
<feature type="compositionally biased region" description="Polar residues" evidence="6">
    <location>
        <begin position="9"/>
        <end position="27"/>
    </location>
</feature>
<evidence type="ECO:0000313" key="8">
    <source>
        <dbReference type="EMBL" id="KEF62967.1"/>
    </source>
</evidence>
<dbReference type="PANTHER" id="PTHR23354">
    <property type="entry name" value="NUCLEOLAR PROTEIN 7/ESTROGEN RECEPTOR COACTIVATOR-RELATED"/>
    <property type="match status" value="1"/>
</dbReference>
<dbReference type="SMART" id="SM00584">
    <property type="entry name" value="TLDc"/>
    <property type="match status" value="1"/>
</dbReference>
<dbReference type="GO" id="GO:0005634">
    <property type="term" value="C:nucleus"/>
    <property type="evidence" value="ECO:0007669"/>
    <property type="project" value="TreeGrafter"/>
</dbReference>
<reference evidence="8 9" key="1">
    <citation type="submission" date="2013-03" db="EMBL/GenBank/DDBJ databases">
        <title>The Genome Sequence of Exophiala aquamarina CBS 119918.</title>
        <authorList>
            <consortium name="The Broad Institute Genomics Platform"/>
            <person name="Cuomo C."/>
            <person name="de Hoog S."/>
            <person name="Gorbushina A."/>
            <person name="Walker B."/>
            <person name="Young S.K."/>
            <person name="Zeng Q."/>
            <person name="Gargeya S."/>
            <person name="Fitzgerald M."/>
            <person name="Haas B."/>
            <person name="Abouelleil A."/>
            <person name="Allen A.W."/>
            <person name="Alvarado L."/>
            <person name="Arachchi H.M."/>
            <person name="Berlin A.M."/>
            <person name="Chapman S.B."/>
            <person name="Gainer-Dewar J."/>
            <person name="Goldberg J."/>
            <person name="Griggs A."/>
            <person name="Gujja S."/>
            <person name="Hansen M."/>
            <person name="Howarth C."/>
            <person name="Imamovic A."/>
            <person name="Ireland A."/>
            <person name="Larimer J."/>
            <person name="McCowan C."/>
            <person name="Murphy C."/>
            <person name="Pearson M."/>
            <person name="Poon T.W."/>
            <person name="Priest M."/>
            <person name="Roberts A."/>
            <person name="Saif S."/>
            <person name="Shea T."/>
            <person name="Sisk P."/>
            <person name="Sykes S."/>
            <person name="Wortman J."/>
            <person name="Nusbaum C."/>
            <person name="Birren B."/>
        </authorList>
    </citation>
    <scope>NUCLEOTIDE SEQUENCE [LARGE SCALE GENOMIC DNA]</scope>
    <source>
        <strain evidence="8 9">CBS 119918</strain>
    </source>
</reference>
<sequence>MADSKDPLQRQNPAPQTLADNPHNPSSAAYLAYPVKHVVSSLYRRMTEPPEHPVGKLLNAPSMASSTSGLYTPPKRTQSPFQPPPLTPLELRHTLSARAADSLLLTRSLAEEIRLLIPPRLQLLEHWRLAYSLEVHGSSLATLYEHCAKVSINSQRSGYVLVVRDGTTSAGHGSVFGAYLSDAPKPGLHYFGTGECFLWRASILPAMRDLSSQLRNATNTASEDLLELAGLPPPPSADTTNLQRVTTVRGERRASSVTSPGSPPNLKPREAPGYLQTPAERSGTSTPDRIRFKAFPYSGINDFLIYCQADYLSVGGGDGHYGLWLDDDLDNGISETCPTFGNEPLSDEGRKFEILGVEIWYVGA</sequence>
<organism evidence="8 9">
    <name type="scientific">Exophiala aquamarina CBS 119918</name>
    <dbReference type="NCBI Taxonomy" id="1182545"/>
    <lineage>
        <taxon>Eukaryota</taxon>
        <taxon>Fungi</taxon>
        <taxon>Dikarya</taxon>
        <taxon>Ascomycota</taxon>
        <taxon>Pezizomycotina</taxon>
        <taxon>Eurotiomycetes</taxon>
        <taxon>Chaetothyriomycetidae</taxon>
        <taxon>Chaetothyriales</taxon>
        <taxon>Herpotrichiellaceae</taxon>
        <taxon>Exophiala</taxon>
    </lineage>
</organism>
<dbReference type="Proteomes" id="UP000027920">
    <property type="component" value="Unassembled WGS sequence"/>
</dbReference>
<feature type="region of interest" description="Disordered" evidence="6">
    <location>
        <begin position="247"/>
        <end position="287"/>
    </location>
</feature>
<evidence type="ECO:0000256" key="5">
    <source>
        <dbReference type="ARBA" id="ARBA00040604"/>
    </source>
</evidence>
<name>A0A072PT84_9EURO</name>
<comment type="similarity">
    <text evidence="2">Belongs to the OXR1 family.</text>
</comment>
<dbReference type="PROSITE" id="PS51886">
    <property type="entry name" value="TLDC"/>
    <property type="match status" value="1"/>
</dbReference>
<keyword evidence="3" id="KW-0496">Mitochondrion</keyword>
<dbReference type="RefSeq" id="XP_013265557.1">
    <property type="nucleotide sequence ID" value="XM_013410103.1"/>
</dbReference>
<protein>
    <recommendedName>
        <fullName evidence="5">Oxidation resistance protein 1</fullName>
    </recommendedName>
</protein>
<evidence type="ECO:0000256" key="4">
    <source>
        <dbReference type="ARBA" id="ARBA00037112"/>
    </source>
</evidence>
<dbReference type="STRING" id="1182545.A0A072PT84"/>
<evidence type="ECO:0000256" key="1">
    <source>
        <dbReference type="ARBA" id="ARBA00004173"/>
    </source>
</evidence>
<feature type="domain" description="TLDc" evidence="7">
    <location>
        <begin position="103"/>
        <end position="363"/>
    </location>
</feature>
<dbReference type="PANTHER" id="PTHR23354:SF62">
    <property type="entry name" value="MUSTARD, ISOFORM V"/>
    <property type="match status" value="1"/>
</dbReference>
<gene>
    <name evidence="8" type="ORF">A1O9_00942</name>
</gene>
<dbReference type="OrthoDB" id="26679at2759"/>
<dbReference type="VEuPathDB" id="FungiDB:A1O9_00942"/>
<dbReference type="InterPro" id="IPR006571">
    <property type="entry name" value="TLDc_dom"/>
</dbReference>
<dbReference type="AlphaFoldDB" id="A0A072PT84"/>
<dbReference type="GO" id="GO:0005739">
    <property type="term" value="C:mitochondrion"/>
    <property type="evidence" value="ECO:0007669"/>
    <property type="project" value="UniProtKB-SubCell"/>
</dbReference>